<accession>A0A9X0A7E7</accession>
<dbReference type="OrthoDB" id="5976059at2759"/>
<evidence type="ECO:0000259" key="1">
    <source>
        <dbReference type="Pfam" id="PF09588"/>
    </source>
</evidence>
<comment type="caution">
    <text evidence="2">The sequence shown here is derived from an EMBL/GenBank/DDBJ whole genome shotgun (WGS) entry which is preliminary data.</text>
</comment>
<dbReference type="InterPro" id="IPR011335">
    <property type="entry name" value="Restrct_endonuc-II-like"/>
</dbReference>
<dbReference type="AlphaFoldDB" id="A0A9X0A7E7"/>
<reference evidence="2" key="1">
    <citation type="submission" date="2023-01" db="EMBL/GenBank/DDBJ databases">
        <title>Genome assembly of the deep-sea coral Lophelia pertusa.</title>
        <authorList>
            <person name="Herrera S."/>
            <person name="Cordes E."/>
        </authorList>
    </citation>
    <scope>NUCLEOTIDE SEQUENCE</scope>
    <source>
        <strain evidence="2">USNM1676648</strain>
        <tissue evidence="2">Polyp</tissue>
    </source>
</reference>
<protein>
    <recommendedName>
        <fullName evidence="1">YqaJ viral recombinase domain-containing protein</fullName>
    </recommendedName>
</protein>
<dbReference type="InterPro" id="IPR051703">
    <property type="entry name" value="NF-kappa-B_Signaling_Reg"/>
</dbReference>
<dbReference type="EMBL" id="MU825396">
    <property type="protein sequence ID" value="KAJ7394806.1"/>
    <property type="molecule type" value="Genomic_DNA"/>
</dbReference>
<dbReference type="Pfam" id="PF09588">
    <property type="entry name" value="YqaJ"/>
    <property type="match status" value="1"/>
</dbReference>
<keyword evidence="3" id="KW-1185">Reference proteome</keyword>
<sequence length="286" mass="32625">MQKEPLQGINTAIESQGCQKQPTALLEKNNYVPVDQCSEDWRALRVGVTTASKAPALLGFCGIKEFDNAWFAIKNKIDESVLNPKRAKLPNFIRGKHEETNAIQQFCSDSKSVVIQCGYFKHPSDERFGASPDGISIGQDSFVKIKTRSLPNKKQLEKLNQEEKQVKMEAMQTPLHQITGSHLIQCHMQMECTETNLVYLMSYVPKKQIAKYFPITRNHVLCDIMMDILIHILENKQMSDHWPHFEHLHLVKLGKQLAGSVPSFENTRPFRSWVNSMAKSIKPVTF</sequence>
<gene>
    <name evidence="2" type="ORF">OS493_000640</name>
</gene>
<organism evidence="2 3">
    <name type="scientific">Desmophyllum pertusum</name>
    <dbReference type="NCBI Taxonomy" id="174260"/>
    <lineage>
        <taxon>Eukaryota</taxon>
        <taxon>Metazoa</taxon>
        <taxon>Cnidaria</taxon>
        <taxon>Anthozoa</taxon>
        <taxon>Hexacorallia</taxon>
        <taxon>Scleractinia</taxon>
        <taxon>Caryophylliina</taxon>
        <taxon>Caryophylliidae</taxon>
        <taxon>Desmophyllum</taxon>
    </lineage>
</organism>
<dbReference type="InterPro" id="IPR011604">
    <property type="entry name" value="PDDEXK-like_dom_sf"/>
</dbReference>
<dbReference type="SUPFAM" id="SSF52980">
    <property type="entry name" value="Restriction endonuclease-like"/>
    <property type="match status" value="1"/>
</dbReference>
<feature type="domain" description="YqaJ viral recombinase" evidence="1">
    <location>
        <begin position="40"/>
        <end position="194"/>
    </location>
</feature>
<dbReference type="InterPro" id="IPR019080">
    <property type="entry name" value="YqaJ_viral_recombinase"/>
</dbReference>
<name>A0A9X0A7E7_9CNID</name>
<evidence type="ECO:0000313" key="3">
    <source>
        <dbReference type="Proteomes" id="UP001163046"/>
    </source>
</evidence>
<dbReference type="Gene3D" id="3.90.320.10">
    <property type="match status" value="1"/>
</dbReference>
<dbReference type="PANTHER" id="PTHR46609:SF6">
    <property type="entry name" value="EXONUCLEASE, PHAGE-TYPE_RECB, C-TERMINAL DOMAIN-CONTAINING PROTEIN-RELATED"/>
    <property type="match status" value="1"/>
</dbReference>
<dbReference type="GO" id="GO:0006281">
    <property type="term" value="P:DNA repair"/>
    <property type="evidence" value="ECO:0007669"/>
    <property type="project" value="UniProtKB-ARBA"/>
</dbReference>
<dbReference type="PANTHER" id="PTHR46609">
    <property type="entry name" value="EXONUCLEASE, PHAGE-TYPE/RECB, C-TERMINAL DOMAIN-CONTAINING PROTEIN"/>
    <property type="match status" value="1"/>
</dbReference>
<evidence type="ECO:0000313" key="2">
    <source>
        <dbReference type="EMBL" id="KAJ7394806.1"/>
    </source>
</evidence>
<proteinExistence type="predicted"/>
<dbReference type="Proteomes" id="UP001163046">
    <property type="component" value="Unassembled WGS sequence"/>
</dbReference>